<dbReference type="EMBL" id="LAZR01012236">
    <property type="protein sequence ID" value="KKM27892.1"/>
    <property type="molecule type" value="Genomic_DNA"/>
</dbReference>
<protein>
    <submittedName>
        <fullName evidence="1">Uncharacterized protein</fullName>
    </submittedName>
</protein>
<dbReference type="AlphaFoldDB" id="A0A0F9IK11"/>
<sequence length="91" mass="9893">MKIIIVLLALGIVLGVLLLAFVGAISLGIIDENFTENVLTISTAKICEVELLNNVLEKICGEKTPEEITVNQDVISIKEDPETGVMKVRNE</sequence>
<organism evidence="1">
    <name type="scientific">marine sediment metagenome</name>
    <dbReference type="NCBI Taxonomy" id="412755"/>
    <lineage>
        <taxon>unclassified sequences</taxon>
        <taxon>metagenomes</taxon>
        <taxon>ecological metagenomes</taxon>
    </lineage>
</organism>
<evidence type="ECO:0000313" key="1">
    <source>
        <dbReference type="EMBL" id="KKM27892.1"/>
    </source>
</evidence>
<comment type="caution">
    <text evidence="1">The sequence shown here is derived from an EMBL/GenBank/DDBJ whole genome shotgun (WGS) entry which is preliminary data.</text>
</comment>
<accession>A0A0F9IK11</accession>
<reference evidence="1" key="1">
    <citation type="journal article" date="2015" name="Nature">
        <title>Complex archaea that bridge the gap between prokaryotes and eukaryotes.</title>
        <authorList>
            <person name="Spang A."/>
            <person name="Saw J.H."/>
            <person name="Jorgensen S.L."/>
            <person name="Zaremba-Niedzwiedzka K."/>
            <person name="Martijn J."/>
            <person name="Lind A.E."/>
            <person name="van Eijk R."/>
            <person name="Schleper C."/>
            <person name="Guy L."/>
            <person name="Ettema T.J."/>
        </authorList>
    </citation>
    <scope>NUCLEOTIDE SEQUENCE</scope>
</reference>
<name>A0A0F9IK11_9ZZZZ</name>
<proteinExistence type="predicted"/>
<gene>
    <name evidence="1" type="ORF">LCGC14_1570100</name>
</gene>